<organism evidence="3 4">
    <name type="scientific">Streptomyces murinus</name>
    <dbReference type="NCBI Taxonomy" id="33900"/>
    <lineage>
        <taxon>Bacteria</taxon>
        <taxon>Bacillati</taxon>
        <taxon>Actinomycetota</taxon>
        <taxon>Actinomycetes</taxon>
        <taxon>Kitasatosporales</taxon>
        <taxon>Streptomycetaceae</taxon>
        <taxon>Streptomyces</taxon>
    </lineage>
</organism>
<evidence type="ECO:0000313" key="4">
    <source>
        <dbReference type="Proteomes" id="UP000577386"/>
    </source>
</evidence>
<dbReference type="SUPFAM" id="SSF52200">
    <property type="entry name" value="Toll/Interleukin receptor TIR domain"/>
    <property type="match status" value="1"/>
</dbReference>
<dbReference type="PROSITE" id="PS51534">
    <property type="entry name" value="SEFIR"/>
    <property type="match status" value="1"/>
</dbReference>
<evidence type="ECO:0000313" key="3">
    <source>
        <dbReference type="EMBL" id="MBA9056825.1"/>
    </source>
</evidence>
<comment type="caution">
    <text evidence="3">The sequence shown here is derived from an EMBL/GenBank/DDBJ whole genome shotgun (WGS) entry which is preliminary data.</text>
</comment>
<feature type="region of interest" description="Disordered" evidence="1">
    <location>
        <begin position="414"/>
        <end position="434"/>
    </location>
</feature>
<dbReference type="Gene3D" id="3.40.50.11530">
    <property type="match status" value="1"/>
</dbReference>
<dbReference type="InterPro" id="IPR013568">
    <property type="entry name" value="SEFIR_dom"/>
</dbReference>
<reference evidence="3 4" key="1">
    <citation type="submission" date="2020-08" db="EMBL/GenBank/DDBJ databases">
        <title>Sequencing the genomes of 1000 actinobacteria strains.</title>
        <authorList>
            <person name="Klenk H.-P."/>
        </authorList>
    </citation>
    <scope>NUCLEOTIDE SEQUENCE [LARGE SCALE GENOMIC DNA]</scope>
    <source>
        <strain evidence="3 4">DSM 41827</strain>
    </source>
</reference>
<proteinExistence type="predicted"/>
<evidence type="ECO:0000256" key="1">
    <source>
        <dbReference type="SAM" id="MobiDB-lite"/>
    </source>
</evidence>
<name>A0A7W3NUB0_STRMR</name>
<gene>
    <name evidence="3" type="ORF">HDA42_006003</name>
</gene>
<dbReference type="RefSeq" id="WP_182777064.1">
    <property type="nucleotide sequence ID" value="NZ_BAAAHW010000001.1"/>
</dbReference>
<dbReference type="Pfam" id="PF08357">
    <property type="entry name" value="SEFIR"/>
    <property type="match status" value="1"/>
</dbReference>
<dbReference type="Proteomes" id="UP000577386">
    <property type="component" value="Unassembled WGS sequence"/>
</dbReference>
<dbReference type="EMBL" id="JACJIJ010000002">
    <property type="protein sequence ID" value="MBA9056825.1"/>
    <property type="molecule type" value="Genomic_DNA"/>
</dbReference>
<keyword evidence="4" id="KW-1185">Reference proteome</keyword>
<sequence>MTHVTSETRLVWRHRSRTSEGTAMESQDIARIDLTLVEEGGRRMESTPNGIGIGALRLRKWQIDHIESPEDVFDGYDTYLIRINYDLELEVDSPRVTWFELAVDFRSENGAGEATVIDALPRFGTFSETPKSYVLNRYLNFVPFEDGVSAHALLPASSERVDTFGIGGQRLRWRHVSLDGTGVREGSYSAWVVLHVPTGQVDQRVMFSARYDLIVDPEVEYRPTQVPAEFTLKLIASSDRPETATHLSSAAFELQDDEYHPSVFICYAHDTPLHKTRARQFGNLLVKNGIDTHMDQWDEIHRKPWDFWAYEHINKVDFIIVLASPICRKAFNGELKGTDNRGIRSEARLILDQLHTERDKWTPKVLPVVLPHEFVENVSEMLQPWTTDHYKINQLTREGIAQLLRAMTGVPRYSRPPLGKLPPIARKTSTDDGS</sequence>
<dbReference type="GeneID" id="93977285"/>
<dbReference type="AlphaFoldDB" id="A0A7W3NUB0"/>
<accession>A0A7W3NUB0</accession>
<evidence type="ECO:0000259" key="2">
    <source>
        <dbReference type="PROSITE" id="PS51534"/>
    </source>
</evidence>
<feature type="domain" description="SEFIR" evidence="2">
    <location>
        <begin position="260"/>
        <end position="399"/>
    </location>
</feature>
<dbReference type="InterPro" id="IPR035897">
    <property type="entry name" value="Toll_tir_struct_dom_sf"/>
</dbReference>
<protein>
    <recommendedName>
        <fullName evidence="2">SEFIR domain-containing protein</fullName>
    </recommendedName>
</protein>